<keyword evidence="3 5" id="KW-0697">Rotamase</keyword>
<dbReference type="EC" id="5.2.1.8" evidence="5"/>
<proteinExistence type="inferred from homology"/>
<organism evidence="8 9">
    <name type="scientific">Alkalihalobacterium chitinilyticum</name>
    <dbReference type="NCBI Taxonomy" id="2980103"/>
    <lineage>
        <taxon>Bacteria</taxon>
        <taxon>Bacillati</taxon>
        <taxon>Bacillota</taxon>
        <taxon>Bacilli</taxon>
        <taxon>Bacillales</taxon>
        <taxon>Bacillaceae</taxon>
        <taxon>Alkalihalobacterium</taxon>
    </lineage>
</organism>
<accession>A0ABT5VDN2</accession>
<evidence type="ECO:0000256" key="6">
    <source>
        <dbReference type="SAM" id="MobiDB-lite"/>
    </source>
</evidence>
<dbReference type="GO" id="GO:0016853">
    <property type="term" value="F:isomerase activity"/>
    <property type="evidence" value="ECO:0007669"/>
    <property type="project" value="UniProtKB-KW"/>
</dbReference>
<dbReference type="Gene3D" id="2.40.100.10">
    <property type="entry name" value="Cyclophilin-like"/>
    <property type="match status" value="1"/>
</dbReference>
<feature type="chain" id="PRO_5045005778" description="Peptidyl-prolyl cis-trans isomerase" evidence="5">
    <location>
        <begin position="26"/>
        <end position="237"/>
    </location>
</feature>
<feature type="signal peptide" evidence="5">
    <location>
        <begin position="1"/>
        <end position="25"/>
    </location>
</feature>
<dbReference type="Pfam" id="PF00160">
    <property type="entry name" value="Pro_isomerase"/>
    <property type="match status" value="1"/>
</dbReference>
<dbReference type="PROSITE" id="PS00170">
    <property type="entry name" value="CSA_PPIASE_1"/>
    <property type="match status" value="1"/>
</dbReference>
<dbReference type="EMBL" id="JAOTPO010000005">
    <property type="protein sequence ID" value="MDE5413570.1"/>
    <property type="molecule type" value="Genomic_DNA"/>
</dbReference>
<dbReference type="InterPro" id="IPR029000">
    <property type="entry name" value="Cyclophilin-like_dom_sf"/>
</dbReference>
<dbReference type="PROSITE" id="PS50072">
    <property type="entry name" value="CSA_PPIASE_2"/>
    <property type="match status" value="1"/>
</dbReference>
<dbReference type="Proteomes" id="UP001148125">
    <property type="component" value="Unassembled WGS sequence"/>
</dbReference>
<dbReference type="CDD" id="cd00317">
    <property type="entry name" value="cyclophilin"/>
    <property type="match status" value="1"/>
</dbReference>
<evidence type="ECO:0000259" key="7">
    <source>
        <dbReference type="PROSITE" id="PS50072"/>
    </source>
</evidence>
<feature type="region of interest" description="Disordered" evidence="6">
    <location>
        <begin position="32"/>
        <end position="51"/>
    </location>
</feature>
<dbReference type="SUPFAM" id="SSF50891">
    <property type="entry name" value="Cyclophilin-like"/>
    <property type="match status" value="1"/>
</dbReference>
<keyword evidence="9" id="KW-1185">Reference proteome</keyword>
<dbReference type="PRINTS" id="PR00153">
    <property type="entry name" value="CSAPPISMRASE"/>
</dbReference>
<evidence type="ECO:0000313" key="8">
    <source>
        <dbReference type="EMBL" id="MDE5413570.1"/>
    </source>
</evidence>
<evidence type="ECO:0000256" key="3">
    <source>
        <dbReference type="ARBA" id="ARBA00023110"/>
    </source>
</evidence>
<evidence type="ECO:0000256" key="4">
    <source>
        <dbReference type="ARBA" id="ARBA00023235"/>
    </source>
</evidence>
<evidence type="ECO:0000313" key="9">
    <source>
        <dbReference type="Proteomes" id="UP001148125"/>
    </source>
</evidence>
<dbReference type="PANTHER" id="PTHR45625:SF4">
    <property type="entry name" value="PEPTIDYLPROLYL ISOMERASE DOMAIN AND WD REPEAT-CONTAINING PROTEIN 1"/>
    <property type="match status" value="1"/>
</dbReference>
<comment type="caution">
    <text evidence="8">The sequence shown here is derived from an EMBL/GenBank/DDBJ whole genome shotgun (WGS) entry which is preliminary data.</text>
</comment>
<feature type="domain" description="PPIase cyclophilin-type" evidence="7">
    <location>
        <begin position="71"/>
        <end position="228"/>
    </location>
</feature>
<gene>
    <name evidence="8" type="ORF">N7Z68_09235</name>
</gene>
<dbReference type="RefSeq" id="WP_275118191.1">
    <property type="nucleotide sequence ID" value="NZ_JAOTPO010000005.1"/>
</dbReference>
<dbReference type="InterPro" id="IPR044666">
    <property type="entry name" value="Cyclophilin_A-like"/>
</dbReference>
<dbReference type="PANTHER" id="PTHR45625">
    <property type="entry name" value="PEPTIDYL-PROLYL CIS-TRANS ISOMERASE-RELATED"/>
    <property type="match status" value="1"/>
</dbReference>
<dbReference type="InterPro" id="IPR002130">
    <property type="entry name" value="Cyclophilin-type_PPIase_dom"/>
</dbReference>
<keyword evidence="4 5" id="KW-0413">Isomerase</keyword>
<keyword evidence="5" id="KW-0732">Signal</keyword>
<comment type="catalytic activity">
    <reaction evidence="1 5">
        <text>[protein]-peptidylproline (omega=180) = [protein]-peptidylproline (omega=0)</text>
        <dbReference type="Rhea" id="RHEA:16237"/>
        <dbReference type="Rhea" id="RHEA-COMP:10747"/>
        <dbReference type="Rhea" id="RHEA-COMP:10748"/>
        <dbReference type="ChEBI" id="CHEBI:83833"/>
        <dbReference type="ChEBI" id="CHEBI:83834"/>
        <dbReference type="EC" id="5.2.1.8"/>
    </reaction>
</comment>
<evidence type="ECO:0000256" key="5">
    <source>
        <dbReference type="RuleBase" id="RU363019"/>
    </source>
</evidence>
<comment type="function">
    <text evidence="2 5">PPIases accelerate the folding of proteins. It catalyzes the cis-trans isomerization of proline imidic peptide bonds in oligopeptides.</text>
</comment>
<protein>
    <recommendedName>
        <fullName evidence="5">Peptidyl-prolyl cis-trans isomerase</fullName>
        <shortName evidence="5">PPIase</shortName>
        <ecNumber evidence="5">5.2.1.8</ecNumber>
    </recommendedName>
</protein>
<sequence>MQILINAKKMIFMMIIVALTAFIVACGTGTEAPTDDVADQENRAEEAVPEEEVTPEEDVVEQARSEENPIVTITMENDEQIIIELFPSIAPNTVTNFVSLIEDGFYDGVIFHRVIPGFMIQGGDPEGTGRGGPGYSIPGEFNANNFNNPLPHERGVISMARSRDPNSAGSQFFIMHDQSPHLDGQYAAFGIVIEGMETVDNIAVVETAGEAPKEEQRMKTVTVETYGIEYGAPEVVQ</sequence>
<evidence type="ECO:0000256" key="1">
    <source>
        <dbReference type="ARBA" id="ARBA00000971"/>
    </source>
</evidence>
<evidence type="ECO:0000256" key="2">
    <source>
        <dbReference type="ARBA" id="ARBA00002388"/>
    </source>
</evidence>
<name>A0ABT5VDN2_9BACI</name>
<comment type="similarity">
    <text evidence="5">Belongs to the cyclophilin-type PPIase family.</text>
</comment>
<reference evidence="8" key="1">
    <citation type="submission" date="2024-05" db="EMBL/GenBank/DDBJ databases">
        <title>Alkalihalobacillus sp. strain MEB203 novel alkaliphilic bacterium from Lonar Lake, India.</title>
        <authorList>
            <person name="Joshi A."/>
            <person name="Thite S."/>
            <person name="Mengade P."/>
        </authorList>
    </citation>
    <scope>NUCLEOTIDE SEQUENCE</scope>
    <source>
        <strain evidence="8">MEB 203</strain>
    </source>
</reference>
<dbReference type="InterPro" id="IPR020892">
    <property type="entry name" value="Cyclophilin-type_PPIase_CS"/>
</dbReference>